<proteinExistence type="predicted"/>
<sequence>MMSMAISGLKSQNQDSNAKIISYLRISGVVCSRSPLTTFPSWRNESFLVTNSYSAQNN</sequence>
<accession>A0A5K3FZA7</accession>
<organism evidence="1">
    <name type="scientific">Mesocestoides corti</name>
    <name type="common">Flatworm</name>
    <dbReference type="NCBI Taxonomy" id="53468"/>
    <lineage>
        <taxon>Eukaryota</taxon>
        <taxon>Metazoa</taxon>
        <taxon>Spiralia</taxon>
        <taxon>Lophotrochozoa</taxon>
        <taxon>Platyhelminthes</taxon>
        <taxon>Cestoda</taxon>
        <taxon>Eucestoda</taxon>
        <taxon>Cyclophyllidea</taxon>
        <taxon>Mesocestoididae</taxon>
        <taxon>Mesocestoides</taxon>
    </lineage>
</organism>
<dbReference type="AlphaFoldDB" id="A0A5K3FZA7"/>
<dbReference type="WBParaSite" id="MCU_013569-RA">
    <property type="protein sequence ID" value="MCU_013569-RA"/>
    <property type="gene ID" value="MCU_013569"/>
</dbReference>
<name>A0A5K3FZA7_MESCO</name>
<evidence type="ECO:0000313" key="1">
    <source>
        <dbReference type="WBParaSite" id="MCU_013569-RA"/>
    </source>
</evidence>
<reference evidence="1" key="1">
    <citation type="submission" date="2019-11" db="UniProtKB">
        <authorList>
            <consortium name="WormBaseParasite"/>
        </authorList>
    </citation>
    <scope>IDENTIFICATION</scope>
</reference>
<protein>
    <submittedName>
        <fullName evidence="1">Ovule protein</fullName>
    </submittedName>
</protein>